<feature type="chain" id="PRO_5045448777" evidence="1">
    <location>
        <begin position="25"/>
        <end position="176"/>
    </location>
</feature>
<organism evidence="3 4">
    <name type="scientific">Agaribacillus aureus</name>
    <dbReference type="NCBI Taxonomy" id="3051825"/>
    <lineage>
        <taxon>Bacteria</taxon>
        <taxon>Pseudomonadati</taxon>
        <taxon>Bacteroidota</taxon>
        <taxon>Cytophagia</taxon>
        <taxon>Cytophagales</taxon>
        <taxon>Splendidivirgaceae</taxon>
        <taxon>Agaribacillus</taxon>
    </lineage>
</organism>
<dbReference type="InterPro" id="IPR032710">
    <property type="entry name" value="NTF2-like_dom_sf"/>
</dbReference>
<dbReference type="Pfam" id="PF14534">
    <property type="entry name" value="DUF4440"/>
    <property type="match status" value="1"/>
</dbReference>
<proteinExistence type="predicted"/>
<reference evidence="3" key="1">
    <citation type="submission" date="2023-06" db="EMBL/GenBank/DDBJ databases">
        <title>Genomic of Agaribacillus aureum.</title>
        <authorList>
            <person name="Wang G."/>
        </authorList>
    </citation>
    <scope>NUCLEOTIDE SEQUENCE</scope>
    <source>
        <strain evidence="3">BMA12</strain>
    </source>
</reference>
<name>A0ABT8L7Q7_9BACT</name>
<gene>
    <name evidence="3" type="ORF">QQ020_17090</name>
</gene>
<comment type="caution">
    <text evidence="3">The sequence shown here is derived from an EMBL/GenBank/DDBJ whole genome shotgun (WGS) entry which is preliminary data.</text>
</comment>
<feature type="signal peptide" evidence="1">
    <location>
        <begin position="1"/>
        <end position="24"/>
    </location>
</feature>
<evidence type="ECO:0000313" key="4">
    <source>
        <dbReference type="Proteomes" id="UP001172083"/>
    </source>
</evidence>
<sequence>MKKLSLHFAFILTSLFIALPQLNAQDKEAIIETIDREVWKPFVKSWEALDTESFNALHADNVLRVSKWGVKSGSQYKEGIVTGFAMARERGDKRTIDFWFEERNVGEGVVYEVGYYKITVQKPGEDAKEYYARFHIVTKMIDGQWKIVQDWDSAELNGVKISKTDFEKGTPMAYRE</sequence>
<dbReference type="Proteomes" id="UP001172083">
    <property type="component" value="Unassembled WGS sequence"/>
</dbReference>
<feature type="domain" description="DUF4440" evidence="2">
    <location>
        <begin position="39"/>
        <end position="147"/>
    </location>
</feature>
<dbReference type="EMBL" id="JAUJEB010000003">
    <property type="protein sequence ID" value="MDN5213792.1"/>
    <property type="molecule type" value="Genomic_DNA"/>
</dbReference>
<dbReference type="SUPFAM" id="SSF54427">
    <property type="entry name" value="NTF2-like"/>
    <property type="match status" value="1"/>
</dbReference>
<dbReference type="RefSeq" id="WP_346759129.1">
    <property type="nucleotide sequence ID" value="NZ_JAUJEB010000003.1"/>
</dbReference>
<keyword evidence="4" id="KW-1185">Reference proteome</keyword>
<dbReference type="Gene3D" id="3.10.450.50">
    <property type="match status" value="1"/>
</dbReference>
<evidence type="ECO:0000256" key="1">
    <source>
        <dbReference type="SAM" id="SignalP"/>
    </source>
</evidence>
<protein>
    <submittedName>
        <fullName evidence="3">Nuclear transport factor 2 family protein</fullName>
    </submittedName>
</protein>
<evidence type="ECO:0000259" key="2">
    <source>
        <dbReference type="Pfam" id="PF14534"/>
    </source>
</evidence>
<dbReference type="InterPro" id="IPR027843">
    <property type="entry name" value="DUF4440"/>
</dbReference>
<keyword evidence="1" id="KW-0732">Signal</keyword>
<accession>A0ABT8L7Q7</accession>
<evidence type="ECO:0000313" key="3">
    <source>
        <dbReference type="EMBL" id="MDN5213792.1"/>
    </source>
</evidence>